<dbReference type="EMBL" id="CAACVR010000001">
    <property type="protein sequence ID" value="VEU19958.1"/>
    <property type="molecule type" value="Genomic_DNA"/>
</dbReference>
<feature type="region of interest" description="Disordered" evidence="1">
    <location>
        <begin position="1"/>
        <end position="122"/>
    </location>
</feature>
<evidence type="ECO:0000313" key="4">
    <source>
        <dbReference type="Proteomes" id="UP000290900"/>
    </source>
</evidence>
<name>A0A448YGE1_BRENA</name>
<accession>A0A448YGE1</accession>
<dbReference type="FunCoup" id="A0A448YGE1">
    <property type="interactions" value="26"/>
</dbReference>
<feature type="compositionally biased region" description="Polar residues" evidence="1">
    <location>
        <begin position="46"/>
        <end position="55"/>
    </location>
</feature>
<dbReference type="InterPro" id="IPR053949">
    <property type="entry name" value="SBE2/SBE22_M"/>
</dbReference>
<proteinExistence type="predicted"/>
<evidence type="ECO:0000313" key="3">
    <source>
        <dbReference type="EMBL" id="VEU19958.1"/>
    </source>
</evidence>
<organism evidence="3 4">
    <name type="scientific">Brettanomyces naardenensis</name>
    <name type="common">Yeast</name>
    <dbReference type="NCBI Taxonomy" id="13370"/>
    <lineage>
        <taxon>Eukaryota</taxon>
        <taxon>Fungi</taxon>
        <taxon>Dikarya</taxon>
        <taxon>Ascomycota</taxon>
        <taxon>Saccharomycotina</taxon>
        <taxon>Pichiomycetes</taxon>
        <taxon>Pichiales</taxon>
        <taxon>Pichiaceae</taxon>
        <taxon>Brettanomyces</taxon>
    </lineage>
</organism>
<gene>
    <name evidence="3" type="ORF">BRENAR_LOCUS693</name>
</gene>
<feature type="compositionally biased region" description="Polar residues" evidence="1">
    <location>
        <begin position="26"/>
        <end position="38"/>
    </location>
</feature>
<feature type="compositionally biased region" description="Low complexity" evidence="1">
    <location>
        <begin position="63"/>
        <end position="75"/>
    </location>
</feature>
<dbReference type="Pfam" id="PF22874">
    <property type="entry name" value="SBE2_M"/>
    <property type="match status" value="1"/>
</dbReference>
<feature type="domain" description="SBE2/SBE22 middle" evidence="2">
    <location>
        <begin position="313"/>
        <end position="397"/>
    </location>
</feature>
<dbReference type="OrthoDB" id="289721at2759"/>
<feature type="compositionally biased region" description="Low complexity" evidence="1">
    <location>
        <begin position="87"/>
        <end position="105"/>
    </location>
</feature>
<keyword evidence="4" id="KW-1185">Reference proteome</keyword>
<feature type="region of interest" description="Disordered" evidence="1">
    <location>
        <begin position="246"/>
        <end position="273"/>
    </location>
</feature>
<sequence>MSSRPSDLVLSAMNQKASSGRFFSGSELSTRSCNNNPAKCSDESNRPLSAESSDSFPEHAVDTSISSVTSLSSVSGPPALQLAANNGGSSSDASVGSSGSVSSVEGQDEKPQPFSPRPPYLNLQNSFVSYDSHPYERNINTRSMPVIPLGSQSTIPNSGVETIHVAASSATVAAGRRKQRLRKSLTKAEKEKLFDNDNGNDDISADSEMYNVPIASGSTAKLFKNSSARHSRTILRKAWPDAEEGMVLTPSPLPGTVLGNESSPSLLPSKRASTRSSYSVSSASGSISSHRTFVRSDADLTGAASPSTISSYNRLSPMAKQLTDFYEYSIRTNANKEMKRRSHLVECKLGNQQVQLEDKRLDDCKLMSPEKLEMLSLTRPVWLPPKDKSESIRQEHEFREMIRREGHRAKKESLNRESRQRSRMIGDARLLYLSGKESLSGRNVAEVKTLIWRSEVKPDVRVSLFAMILKHRFEIKTDEELNKLPSTAPDDIGGSSVDVNSLVDSLLHSCDDPKLLTSLSNLLKRTARMKSWTLKSYKVAFSLLNEGFSTPETLRTLHYLNDLVIDDTFVNKFDQNIKKNRVLLSAGKHFKDDLNAINMSSLTQLLNNLGPKIIFKVINLLIAYGDYKVLYAILLTVLLHYHFGWNNVQLLLNCNCKENLIKIEDEDLFWARVYGLYKKF</sequence>
<reference evidence="3 4" key="1">
    <citation type="submission" date="2018-12" db="EMBL/GenBank/DDBJ databases">
        <authorList>
            <person name="Tiukova I."/>
            <person name="Dainat J."/>
        </authorList>
    </citation>
    <scope>NUCLEOTIDE SEQUENCE [LARGE SCALE GENOMIC DNA]</scope>
</reference>
<protein>
    <submittedName>
        <fullName evidence="3">DEKNAAC100868</fullName>
    </submittedName>
</protein>
<dbReference type="Proteomes" id="UP000290900">
    <property type="component" value="Unassembled WGS sequence"/>
</dbReference>
<dbReference type="InParanoid" id="A0A448YGE1"/>
<dbReference type="AlphaFoldDB" id="A0A448YGE1"/>
<evidence type="ECO:0000256" key="1">
    <source>
        <dbReference type="SAM" id="MobiDB-lite"/>
    </source>
</evidence>
<evidence type="ECO:0000259" key="2">
    <source>
        <dbReference type="Pfam" id="PF22874"/>
    </source>
</evidence>